<feature type="domain" description="SCP" evidence="1">
    <location>
        <begin position="48"/>
        <end position="163"/>
    </location>
</feature>
<organism evidence="2">
    <name type="scientific">hydrothermal vent metagenome</name>
    <dbReference type="NCBI Taxonomy" id="652676"/>
    <lineage>
        <taxon>unclassified sequences</taxon>
        <taxon>metagenomes</taxon>
        <taxon>ecological metagenomes</taxon>
    </lineage>
</organism>
<sequence length="422" mass="48151">MMQYKRYMTTLMLSGTLLYGGFFGSEQKVVVRTQPAMDVAYEKHEAFSLVNEVREALGMNTLMPNKSLALAAQSHAEYLVKNRSSAHTEVEGLPGFTGVHPYERAFHAGYLSTFVTENLSTQNKDAKSSVDGLFSAIYHRFGFLDVGIDEMGVGAAQQYTDTKNSAFVYEMGNSELNALCREPSFQGSGRYIYHVCKDPLYRIASKRFEKAQNSSKWMNPKVILYPYEGQSGVPPAFYEEVPDPLPDYEVSGFPVSVTFNDYFFHKVKLRSFSLFQGSSTKPVPARLLSKQNDPNGRFSRFEFALFPLERLAYDTKYRAQISYIYKGREVSKSWHFHTKKPLEKLIYIRKKEATITLTRGRGYWLYFVPMDGHDTLSDILFPEDIDIAFIDNNTLRISPMGEKSNDFTLRSGKRTLHVKVVD</sequence>
<dbReference type="EMBL" id="FPIB01000028">
    <property type="protein sequence ID" value="SFV91135.1"/>
    <property type="molecule type" value="Genomic_DNA"/>
</dbReference>
<evidence type="ECO:0000313" key="2">
    <source>
        <dbReference type="EMBL" id="SFV91135.1"/>
    </source>
</evidence>
<evidence type="ECO:0000259" key="1">
    <source>
        <dbReference type="Pfam" id="PF00188"/>
    </source>
</evidence>
<dbReference type="InterPro" id="IPR035940">
    <property type="entry name" value="CAP_sf"/>
</dbReference>
<proteinExistence type="predicted"/>
<dbReference type="SUPFAM" id="SSF55797">
    <property type="entry name" value="PR-1-like"/>
    <property type="match status" value="1"/>
</dbReference>
<dbReference type="InterPro" id="IPR014044">
    <property type="entry name" value="CAP_dom"/>
</dbReference>
<accession>A0A1W1EB00</accession>
<dbReference type="PANTHER" id="PTHR31157">
    <property type="entry name" value="SCP DOMAIN-CONTAINING PROTEIN"/>
    <property type="match status" value="1"/>
</dbReference>
<reference evidence="2" key="1">
    <citation type="submission" date="2016-10" db="EMBL/GenBank/DDBJ databases">
        <authorList>
            <person name="de Groot N.N."/>
        </authorList>
    </citation>
    <scope>NUCLEOTIDE SEQUENCE</scope>
</reference>
<protein>
    <submittedName>
        <fullName evidence="2">Putative periplasmic protein</fullName>
    </submittedName>
</protein>
<name>A0A1W1EB00_9ZZZZ</name>
<dbReference type="Gene3D" id="3.40.33.10">
    <property type="entry name" value="CAP"/>
    <property type="match status" value="1"/>
</dbReference>
<gene>
    <name evidence="2" type="ORF">MNB_SV-4-187</name>
</gene>
<dbReference type="Pfam" id="PF00188">
    <property type="entry name" value="CAP"/>
    <property type="match status" value="1"/>
</dbReference>
<dbReference type="AlphaFoldDB" id="A0A1W1EB00"/>
<dbReference type="PANTHER" id="PTHR31157:SF1">
    <property type="entry name" value="SCP DOMAIN-CONTAINING PROTEIN"/>
    <property type="match status" value="1"/>
</dbReference>
<dbReference type="CDD" id="cd05379">
    <property type="entry name" value="CAP_bacterial"/>
    <property type="match status" value="1"/>
</dbReference>